<name>A0A644WFM5_9ZZZZ</name>
<sequence length="456" mass="51068">MKMFRKVVFLLFILIMICTTVNMIFASSITINNTNNTLKGVVNNYDTIYLGDGVYNGSMNKGINVTKNTTIIGLNKNLTIIDVGYGELFTISNGSLTLINLTIRNGDANYLIKNFGLLNVSNTNFENHNCLSTILTTGELIITDSSFKNGFIAVESMYGGYNVTIKNTEFLNNWIGGVYGLIHVSGASKTITFDNLTFVNNTAYDSLISVMADAISLKLSNSSFVNNTIGSLDLIYLDGPFGSPTIPHNKELINIVEIGTMANINPDIYLDIHLKKNNLIVFKAKLDKFGDFLSNKRLYFYVNGKFVGSVLTDKNGVANFSIKRSNLNFTIQVVFNKHTDKNSTRTINYNGTSFKGSASKLVVGKPNIVFKLNSTKKKGKLIYKKYKIWNKGDSFGSKNFNRKTSSKYKLVKYAYKKVIFKYNKSKKSFSVKVNDLLPYNFNKKNMGILTLVYKRK</sequence>
<evidence type="ECO:0008006" key="2">
    <source>
        <dbReference type="Google" id="ProtNLM"/>
    </source>
</evidence>
<reference evidence="1" key="1">
    <citation type="submission" date="2019-08" db="EMBL/GenBank/DDBJ databases">
        <authorList>
            <person name="Kucharzyk K."/>
            <person name="Murdoch R.W."/>
            <person name="Higgins S."/>
            <person name="Loffler F."/>
        </authorList>
    </citation>
    <scope>NUCLEOTIDE SEQUENCE</scope>
</reference>
<dbReference type="InterPro" id="IPR011050">
    <property type="entry name" value="Pectin_lyase_fold/virulence"/>
</dbReference>
<evidence type="ECO:0000313" key="1">
    <source>
        <dbReference type="EMBL" id="MPM02620.1"/>
    </source>
</evidence>
<protein>
    <recommendedName>
        <fullName evidence="2">Right handed beta helix domain-containing protein</fullName>
    </recommendedName>
</protein>
<gene>
    <name evidence="1" type="ORF">SDC9_48874</name>
</gene>
<organism evidence="1">
    <name type="scientific">bioreactor metagenome</name>
    <dbReference type="NCBI Taxonomy" id="1076179"/>
    <lineage>
        <taxon>unclassified sequences</taxon>
        <taxon>metagenomes</taxon>
        <taxon>ecological metagenomes</taxon>
    </lineage>
</organism>
<dbReference type="SUPFAM" id="SSF51126">
    <property type="entry name" value="Pectin lyase-like"/>
    <property type="match status" value="1"/>
</dbReference>
<accession>A0A644WFM5</accession>
<comment type="caution">
    <text evidence="1">The sequence shown here is derived from an EMBL/GenBank/DDBJ whole genome shotgun (WGS) entry which is preliminary data.</text>
</comment>
<dbReference type="EMBL" id="VSSQ01000883">
    <property type="protein sequence ID" value="MPM02620.1"/>
    <property type="molecule type" value="Genomic_DNA"/>
</dbReference>
<proteinExistence type="predicted"/>
<dbReference type="AlphaFoldDB" id="A0A644WFM5"/>